<dbReference type="SUPFAM" id="SSF48371">
    <property type="entry name" value="ARM repeat"/>
    <property type="match status" value="1"/>
</dbReference>
<evidence type="ECO:0000256" key="2">
    <source>
        <dbReference type="RuleBase" id="RU369063"/>
    </source>
</evidence>
<comment type="subcellular location">
    <subcellularLocation>
        <location evidence="2">Nucleus</location>
    </subcellularLocation>
    <subcellularLocation>
        <location evidence="2">Chromosome</location>
    </subcellularLocation>
    <subcellularLocation>
        <location evidence="2">Chromosome</location>
        <location evidence="2">Centromere</location>
    </subcellularLocation>
</comment>
<dbReference type="InterPro" id="IPR039662">
    <property type="entry name" value="Cohesin_Scc3/SA"/>
</dbReference>
<dbReference type="InterPro" id="IPR056396">
    <property type="entry name" value="HEAT_SCC3-SA"/>
</dbReference>
<dbReference type="GO" id="GO:0008278">
    <property type="term" value="C:cohesin complex"/>
    <property type="evidence" value="ECO:0007669"/>
    <property type="project" value="UniProtKB-UniRule"/>
</dbReference>
<evidence type="ECO:0000313" key="6">
    <source>
        <dbReference type="Proteomes" id="UP000001646"/>
    </source>
</evidence>
<reference evidence="5" key="2">
    <citation type="submission" date="2025-08" db="UniProtKB">
        <authorList>
            <consortium name="Ensembl"/>
        </authorList>
    </citation>
    <scope>IDENTIFICATION</scope>
</reference>
<protein>
    <recommendedName>
        <fullName evidence="2">Cohesin subunit SA</fullName>
    </recommendedName>
    <alternativeName>
        <fullName evidence="2">SCC3 homolog</fullName>
    </alternativeName>
    <alternativeName>
        <fullName evidence="2">Stromal antigen</fullName>
    </alternativeName>
</protein>
<keyword evidence="2" id="KW-0159">Chromosome partition</keyword>
<dbReference type="GO" id="GO:0000775">
    <property type="term" value="C:chromosome, centromeric region"/>
    <property type="evidence" value="ECO:0007669"/>
    <property type="project" value="UniProtKB-SubCell"/>
</dbReference>
<gene>
    <name evidence="5" type="primary">LOC100565959</name>
</gene>
<feature type="coiled-coil region" evidence="3">
    <location>
        <begin position="163"/>
        <end position="190"/>
    </location>
</feature>
<reference evidence="5 6" key="1">
    <citation type="submission" date="2009-12" db="EMBL/GenBank/DDBJ databases">
        <title>The Genome Sequence of Anolis carolinensis (Green Anole Lizard).</title>
        <authorList>
            <consortium name="The Genome Sequencing Platform"/>
            <person name="Di Palma F."/>
            <person name="Alfoldi J."/>
            <person name="Heiman D."/>
            <person name="Young S."/>
            <person name="Grabherr M."/>
            <person name="Johnson J."/>
            <person name="Lander E.S."/>
            <person name="Lindblad-Toh K."/>
        </authorList>
    </citation>
    <scope>NUCLEOTIDE SEQUENCE [LARGE SCALE GENOMIC DNA]</scope>
    <source>
        <strain evidence="5 6">JBL SC #1</strain>
    </source>
</reference>
<dbReference type="GO" id="GO:0000785">
    <property type="term" value="C:chromatin"/>
    <property type="evidence" value="ECO:0007669"/>
    <property type="project" value="UniProtKB-UniRule"/>
</dbReference>
<dbReference type="Proteomes" id="UP000001646">
    <property type="component" value="Chromosome 3"/>
</dbReference>
<feature type="domain" description="SCD" evidence="4">
    <location>
        <begin position="199"/>
        <end position="284"/>
    </location>
</feature>
<dbReference type="InterPro" id="IPR013721">
    <property type="entry name" value="STAG"/>
</dbReference>
<dbReference type="GO" id="GO:0005634">
    <property type="term" value="C:nucleus"/>
    <property type="evidence" value="ECO:0007669"/>
    <property type="project" value="UniProtKB-SubCell"/>
</dbReference>
<dbReference type="PROSITE" id="PS51425">
    <property type="entry name" value="SCD"/>
    <property type="match status" value="1"/>
</dbReference>
<organism evidence="5 6">
    <name type="scientific">Anolis carolinensis</name>
    <name type="common">Green anole</name>
    <name type="synonym">American chameleon</name>
    <dbReference type="NCBI Taxonomy" id="28377"/>
    <lineage>
        <taxon>Eukaryota</taxon>
        <taxon>Metazoa</taxon>
        <taxon>Chordata</taxon>
        <taxon>Craniata</taxon>
        <taxon>Vertebrata</taxon>
        <taxon>Euteleostomi</taxon>
        <taxon>Lepidosauria</taxon>
        <taxon>Squamata</taxon>
        <taxon>Bifurcata</taxon>
        <taxon>Unidentata</taxon>
        <taxon>Episquamata</taxon>
        <taxon>Toxicofera</taxon>
        <taxon>Iguania</taxon>
        <taxon>Dactyloidae</taxon>
        <taxon>Anolis</taxon>
    </lineage>
</organism>
<dbReference type="Pfam" id="PF21581">
    <property type="entry name" value="SCD"/>
    <property type="match status" value="1"/>
</dbReference>
<dbReference type="GO" id="GO:0051301">
    <property type="term" value="P:cell division"/>
    <property type="evidence" value="ECO:0007669"/>
    <property type="project" value="UniProtKB-UniRule"/>
</dbReference>
<dbReference type="PANTHER" id="PTHR11199:SF2">
    <property type="entry name" value="COHESIN SUBUNIT SA"/>
    <property type="match status" value="1"/>
</dbReference>
<keyword evidence="2" id="KW-0131">Cell cycle</keyword>
<keyword evidence="2" id="KW-0539">Nucleus</keyword>
<dbReference type="Bgee" id="ENSACAG00000011405">
    <property type="expression patterns" value="Expressed in forelimb bud and 13 other cell types or tissues"/>
</dbReference>
<evidence type="ECO:0000313" key="5">
    <source>
        <dbReference type="Ensembl" id="ENSACAP00000026746.1"/>
    </source>
</evidence>
<dbReference type="GO" id="GO:0007059">
    <property type="term" value="P:chromosome segregation"/>
    <property type="evidence" value="ECO:0007669"/>
    <property type="project" value="UniProtKB-KW"/>
</dbReference>
<comment type="similarity">
    <text evidence="1 2">Belongs to the SCC3 family.</text>
</comment>
<dbReference type="PANTHER" id="PTHR11199">
    <property type="entry name" value="STROMAL ANTIGEN"/>
    <property type="match status" value="1"/>
</dbReference>
<dbReference type="GO" id="GO:0007062">
    <property type="term" value="P:sister chromatid cohesion"/>
    <property type="evidence" value="ECO:0007669"/>
    <property type="project" value="UniProtKB-UniRule"/>
</dbReference>
<name>A0A803SUV6_ANOCA</name>
<evidence type="ECO:0000259" key="4">
    <source>
        <dbReference type="PROSITE" id="PS51425"/>
    </source>
</evidence>
<keyword evidence="2" id="KW-0158">Chromosome</keyword>
<evidence type="ECO:0000256" key="3">
    <source>
        <dbReference type="SAM" id="Coils"/>
    </source>
</evidence>
<dbReference type="Pfam" id="PF24571">
    <property type="entry name" value="HEAT_SCC3-SA"/>
    <property type="match status" value="1"/>
</dbReference>
<dbReference type="GeneTree" id="ENSGT00950000182972"/>
<dbReference type="InterPro" id="IPR016024">
    <property type="entry name" value="ARM-type_fold"/>
</dbReference>
<keyword evidence="3" id="KW-0175">Coiled coil</keyword>
<dbReference type="Ensembl" id="ENSACAT00000057891.1">
    <property type="protein sequence ID" value="ENSACAP00000026746.1"/>
    <property type="gene ID" value="ENSACAG00000011405.4"/>
</dbReference>
<accession>A0A803SUV6</accession>
<comment type="subunit">
    <text evidence="2">Part of the cohesin complex which is composed of a heterodimer between a SMC1 protein (SMC1A or SMC1B) and SMC3, which are attached via their hinge domain, and RAD21 which link them at their heads, and one STAG protein.</text>
</comment>
<proteinExistence type="inferred from homology"/>
<dbReference type="InterPro" id="IPR020839">
    <property type="entry name" value="SCD"/>
</dbReference>
<dbReference type="Pfam" id="PF08514">
    <property type="entry name" value="STAG"/>
    <property type="match status" value="1"/>
</dbReference>
<comment type="function">
    <text evidence="2">Component of cohesin complex, a complex required for the cohesion of sister chromatids after DNA replication. The cohesin complex apparently forms a large proteinaceous ring within which sister chromatids can be trapped. At anaphase, the complex is cleaved and dissociates from chromatin, allowing sister chromatids to segregate.</text>
</comment>
<evidence type="ECO:0000256" key="1">
    <source>
        <dbReference type="ARBA" id="ARBA00005486"/>
    </source>
</evidence>
<dbReference type="AlphaFoldDB" id="A0A803SUV6"/>
<sequence length="935" mass="107838">MQSVVDDWVEAYKRDRDVALLDLINFFIQCSGCQGMVTAEMFQSVQNCEVMQKMTETFDEDNEDYPLIKPGPYWKKFRANFCEFIAVLVEQCQYIILYDSYLMDTIISLLTGLADSMVRAFRHTSTLAAMKLLTALVNLHLNLDISKHNLERLYEVEKNRAAGKRTNSRLDQLEKKKKEFEQKYLEMDNMMNAIFKGTFLQRYRDIIPEIRAICIEEMGSWMKMYPDTFLNDSYLKYIGWMLYDKQPEVRLKCLQGLQGIYGQKDLVYKMDLFTSRFKDRIVSMSLDKEHEVAVQAMKLLMLMNCEDALSSEDYETLYQFVYTTHRPLATAAGELFYNRLLIQESEMDSFANRNGKWEPVASQLRTLIIFFLESELHSHVTYLVDSLWDWALSVLKDWECMTALLLENTNDHDEALSKAEESALIEIILATIREAAEGHPPAGRAGTRKVLSAKEKKIQVEDCTKITEHFIVVLPQLLAKYSTDAEKVTNLLQIPQYFDLELYSTGPLDKHLDTLLKEVEAIVAKHSDTDVLETCSRVYHVLGSEGLAICNKVVAAKTELVDELVNKLNQLLLFVHIYLIGSYFISFWTCSAHDLSKWNLYDKMIKLLVFELEHGSLPLQVTLVILLCRNFSSLSECMICLLLQGFAILCDLLMIVSHQDSSDDETVESLDYLPSSSLQTKMIIFIQDHVFTDEEEETKEEEDRKKESQKLDALHLKRCLLAAYCKLIIYNVVEMTSAAEIYKHYMKTYNDFGDIIKETLSRSRHNDKIRSAKTVILCLQQVRILLPFIGPGGQNFLFMDVFSVSFVNIKELARRFSLTFGWDQVKSRESVAMIHKEGIEFAFQGAATTEEKSLPPNLNFLVILSEFSNKLLKPDKRLVYSYLQRYIPEPALCKGDSWYSLGWYRTSLLANEEEENSVVSSLNEWPPLNLTSTLA</sequence>
<keyword evidence="6" id="KW-1185">Reference proteome</keyword>
<keyword evidence="2" id="KW-0132">Cell division</keyword>
<reference evidence="5" key="3">
    <citation type="submission" date="2025-09" db="UniProtKB">
        <authorList>
            <consortium name="Ensembl"/>
        </authorList>
    </citation>
    <scope>IDENTIFICATION</scope>
</reference>